<dbReference type="InterPro" id="IPR023214">
    <property type="entry name" value="HAD_sf"/>
</dbReference>
<name>A0A518DR68_9BACT</name>
<organism evidence="2 3">
    <name type="scientific">Lignipirellula cremea</name>
    <dbReference type="NCBI Taxonomy" id="2528010"/>
    <lineage>
        <taxon>Bacteria</taxon>
        <taxon>Pseudomonadati</taxon>
        <taxon>Planctomycetota</taxon>
        <taxon>Planctomycetia</taxon>
        <taxon>Pirellulales</taxon>
        <taxon>Pirellulaceae</taxon>
        <taxon>Lignipirellula</taxon>
    </lineage>
</organism>
<dbReference type="InterPro" id="IPR006439">
    <property type="entry name" value="HAD-SF_hydro_IA"/>
</dbReference>
<evidence type="ECO:0000313" key="2">
    <source>
        <dbReference type="EMBL" id="QDU94340.1"/>
    </source>
</evidence>
<protein>
    <submittedName>
        <fullName evidence="2">(S)-2-haloacid dehalogenase 4A</fullName>
        <ecNumber evidence="2">3.8.1.2</ecNumber>
    </submittedName>
</protein>
<dbReference type="AlphaFoldDB" id="A0A518DR68"/>
<dbReference type="Gene3D" id="3.40.50.1000">
    <property type="entry name" value="HAD superfamily/HAD-like"/>
    <property type="match status" value="1"/>
</dbReference>
<gene>
    <name evidence="2" type="primary">hdl IVa</name>
    <name evidence="2" type="ORF">Pla8534_21290</name>
</gene>
<keyword evidence="3" id="KW-1185">Reference proteome</keyword>
<dbReference type="InterPro" id="IPR036412">
    <property type="entry name" value="HAD-like_sf"/>
</dbReference>
<dbReference type="InterPro" id="IPR041492">
    <property type="entry name" value="HAD_2"/>
</dbReference>
<dbReference type="PANTHER" id="PTHR43316">
    <property type="entry name" value="HYDROLASE, HALOACID DELAHOGENASE-RELATED"/>
    <property type="match status" value="1"/>
</dbReference>
<dbReference type="Proteomes" id="UP000317648">
    <property type="component" value="Chromosome"/>
</dbReference>
<dbReference type="EMBL" id="CP036433">
    <property type="protein sequence ID" value="QDU94340.1"/>
    <property type="molecule type" value="Genomic_DNA"/>
</dbReference>
<dbReference type="GO" id="GO:0018784">
    <property type="term" value="F:(S)-2-haloacid dehalogenase activity"/>
    <property type="evidence" value="ECO:0007669"/>
    <property type="project" value="UniProtKB-EC"/>
</dbReference>
<dbReference type="Pfam" id="PF13419">
    <property type="entry name" value="HAD_2"/>
    <property type="match status" value="1"/>
</dbReference>
<dbReference type="InterPro" id="IPR051540">
    <property type="entry name" value="S-2-haloacid_dehalogenase"/>
</dbReference>
<evidence type="ECO:0000256" key="1">
    <source>
        <dbReference type="ARBA" id="ARBA00022801"/>
    </source>
</evidence>
<proteinExistence type="predicted"/>
<dbReference type="RefSeq" id="WP_197443163.1">
    <property type="nucleotide sequence ID" value="NZ_CP036433.1"/>
</dbReference>
<dbReference type="KEGG" id="lcre:Pla8534_21290"/>
<reference evidence="2 3" key="1">
    <citation type="submission" date="2019-02" db="EMBL/GenBank/DDBJ databases">
        <title>Deep-cultivation of Planctomycetes and their phenomic and genomic characterization uncovers novel biology.</title>
        <authorList>
            <person name="Wiegand S."/>
            <person name="Jogler M."/>
            <person name="Boedeker C."/>
            <person name="Pinto D."/>
            <person name="Vollmers J."/>
            <person name="Rivas-Marin E."/>
            <person name="Kohn T."/>
            <person name="Peeters S.H."/>
            <person name="Heuer A."/>
            <person name="Rast P."/>
            <person name="Oberbeckmann S."/>
            <person name="Bunk B."/>
            <person name="Jeske O."/>
            <person name="Meyerdierks A."/>
            <person name="Storesund J.E."/>
            <person name="Kallscheuer N."/>
            <person name="Luecker S."/>
            <person name="Lage O.M."/>
            <person name="Pohl T."/>
            <person name="Merkel B.J."/>
            <person name="Hornburger P."/>
            <person name="Mueller R.-W."/>
            <person name="Bruemmer F."/>
            <person name="Labrenz M."/>
            <person name="Spormann A.M."/>
            <person name="Op den Camp H."/>
            <person name="Overmann J."/>
            <person name="Amann R."/>
            <person name="Jetten M.S.M."/>
            <person name="Mascher T."/>
            <person name="Medema M.H."/>
            <person name="Devos D.P."/>
            <person name="Kaster A.-K."/>
            <person name="Ovreas L."/>
            <person name="Rohde M."/>
            <person name="Galperin M.Y."/>
            <person name="Jogler C."/>
        </authorList>
    </citation>
    <scope>NUCLEOTIDE SEQUENCE [LARGE SCALE GENOMIC DNA]</scope>
    <source>
        <strain evidence="2 3">Pla85_3_4</strain>
    </source>
</reference>
<evidence type="ECO:0000313" key="3">
    <source>
        <dbReference type="Proteomes" id="UP000317648"/>
    </source>
</evidence>
<accession>A0A518DR68</accession>
<dbReference type="EC" id="3.8.1.2" evidence="2"/>
<dbReference type="SUPFAM" id="SSF56784">
    <property type="entry name" value="HAD-like"/>
    <property type="match status" value="1"/>
</dbReference>
<sequence>MNSQFTIVGHYQFRCRSLGLESALRRCDDALPPDLCGMICDMGDILYDASMWRRWLLQLLQRFGLHTNYRAFYRVWEREFADAVNCGQADYWETLSRFLLSAGLNQALIDELTAAARSRCRDLQANVRPLPGVRSTVASLDNLGMAMVGIANGTETKEQLRERLCDMQLEQYIPAAVSSCDLGCTMPAAEAYQAALAELGLPPEKVAFVGHDAIELAGARSLGMTTIAVNYDLDAQADIYLDRFEQLIDLVARLPLAQAV</sequence>
<dbReference type="PRINTS" id="PR00413">
    <property type="entry name" value="HADHALOGNASE"/>
</dbReference>
<keyword evidence="1 2" id="KW-0378">Hydrolase</keyword>